<keyword evidence="2" id="KW-1185">Reference proteome</keyword>
<comment type="caution">
    <text evidence="1">The sequence shown here is derived from an EMBL/GenBank/DDBJ whole genome shotgun (WGS) entry which is preliminary data.</text>
</comment>
<name>A0A813ETS8_POLGL</name>
<dbReference type="EMBL" id="CAJNNV010013427">
    <property type="protein sequence ID" value="CAE8601692.1"/>
    <property type="molecule type" value="Genomic_DNA"/>
</dbReference>
<proteinExistence type="predicted"/>
<reference evidence="1" key="1">
    <citation type="submission" date="2021-02" db="EMBL/GenBank/DDBJ databases">
        <authorList>
            <person name="Dougan E. K."/>
            <person name="Rhodes N."/>
            <person name="Thang M."/>
            <person name="Chan C."/>
        </authorList>
    </citation>
    <scope>NUCLEOTIDE SEQUENCE</scope>
</reference>
<dbReference type="AlphaFoldDB" id="A0A813ETS8"/>
<organism evidence="1 2">
    <name type="scientific">Polarella glacialis</name>
    <name type="common">Dinoflagellate</name>
    <dbReference type="NCBI Taxonomy" id="89957"/>
    <lineage>
        <taxon>Eukaryota</taxon>
        <taxon>Sar</taxon>
        <taxon>Alveolata</taxon>
        <taxon>Dinophyceae</taxon>
        <taxon>Suessiales</taxon>
        <taxon>Suessiaceae</taxon>
        <taxon>Polarella</taxon>
    </lineage>
</organism>
<accession>A0A813ETS8</accession>
<gene>
    <name evidence="1" type="ORF">PGLA1383_LOCUS19977</name>
</gene>
<sequence length="125" mass="13792">MHLESTFYAGRGLAGEMHLERNNGNNSNNNNSILLLLTPPSGHLHCRGSRHNNNKNKNNNNNNNNDLQCKGILLLATCQCRGSRLASTASLRLLFLTRGINNNNSNNNNNILLQMLSAEGRNLQA</sequence>
<dbReference type="Proteomes" id="UP000654075">
    <property type="component" value="Unassembled WGS sequence"/>
</dbReference>
<protein>
    <submittedName>
        <fullName evidence="1">Uncharacterized protein</fullName>
    </submittedName>
</protein>
<evidence type="ECO:0000313" key="2">
    <source>
        <dbReference type="Proteomes" id="UP000654075"/>
    </source>
</evidence>
<evidence type="ECO:0000313" key="1">
    <source>
        <dbReference type="EMBL" id="CAE8601692.1"/>
    </source>
</evidence>